<dbReference type="EMBL" id="AGXN01000009">
    <property type="protein sequence ID" value="EIY97683.1"/>
    <property type="molecule type" value="Genomic_DNA"/>
</dbReference>
<evidence type="ECO:0000313" key="9">
    <source>
        <dbReference type="EMBL" id="EIY97683.1"/>
    </source>
</evidence>
<evidence type="ECO:0000256" key="3">
    <source>
        <dbReference type="ARBA" id="ARBA00022692"/>
    </source>
</evidence>
<evidence type="ECO:0008006" key="11">
    <source>
        <dbReference type="Google" id="ProtNLM"/>
    </source>
</evidence>
<evidence type="ECO:0000256" key="6">
    <source>
        <dbReference type="SAM" id="Phobius"/>
    </source>
</evidence>
<accession>A0A0E2B336</accession>
<dbReference type="Proteomes" id="UP000003879">
    <property type="component" value="Unassembled WGS sequence"/>
</dbReference>
<evidence type="ECO:0000256" key="1">
    <source>
        <dbReference type="ARBA" id="ARBA00004651"/>
    </source>
</evidence>
<feature type="domain" description="MacB-like periplasmic core" evidence="8">
    <location>
        <begin position="22"/>
        <end position="244"/>
    </location>
</feature>
<keyword evidence="5 6" id="KW-0472">Membrane</keyword>
<sequence>MITIYLKQAYNLLKENRFVNGISIAGTALSVAAVMLIYLVYQVNFSAYAPESNRYRILFVSSLQACGSDGHPINNGGMSHKVVRECLYPLQTPEAVTAFTSGDLPVNVHGQQFYDKYAIKFTDDGFWKVFDFTFLAGGPFTHTDWESGIRKAVISDKLARRLFGTVEAVGQTLRMNYADYRICGVVKEVSRAAESSYGDVWIPYTANASLLKDNISYCEGTTGEFQACILSRSRSDFEAIRREMLKLQSTFNASLTGTKLDYMHSPFTQWQAVLGTNGFSEGTVGEWLKSTGAVILFLLLLPALNIIGITLTQFRKRRSEIGVRKAFGACSFSLVEQVVIENLLTSCMGGLIGLLLSFGLLSLCKSLFFSGDVSLTHDMLIQPLTFVAAFFFTLILNLLSAAIPAWRASRMPITEALHDME</sequence>
<dbReference type="Pfam" id="PF12704">
    <property type="entry name" value="MacB_PCD"/>
    <property type="match status" value="1"/>
</dbReference>
<dbReference type="Pfam" id="PF02687">
    <property type="entry name" value="FtsX"/>
    <property type="match status" value="1"/>
</dbReference>
<dbReference type="PATRIC" id="fig|997883.3.peg.1584"/>
<feature type="transmembrane region" description="Helical" evidence="6">
    <location>
        <begin position="343"/>
        <end position="368"/>
    </location>
</feature>
<evidence type="ECO:0000256" key="4">
    <source>
        <dbReference type="ARBA" id="ARBA00022989"/>
    </source>
</evidence>
<proteinExistence type="predicted"/>
<name>A0A0E2B336_BACFG</name>
<dbReference type="GO" id="GO:0005886">
    <property type="term" value="C:plasma membrane"/>
    <property type="evidence" value="ECO:0007669"/>
    <property type="project" value="UniProtKB-SubCell"/>
</dbReference>
<protein>
    <recommendedName>
        <fullName evidence="11">ABC3 transporter permease protein domain-containing protein</fullName>
    </recommendedName>
</protein>
<keyword evidence="3 6" id="KW-0812">Transmembrane</keyword>
<dbReference type="GO" id="GO:0022857">
    <property type="term" value="F:transmembrane transporter activity"/>
    <property type="evidence" value="ECO:0007669"/>
    <property type="project" value="TreeGrafter"/>
</dbReference>
<feature type="transmembrane region" description="Helical" evidence="6">
    <location>
        <begin position="293"/>
        <end position="314"/>
    </location>
</feature>
<feature type="domain" description="ABC3 transporter permease C-terminal" evidence="7">
    <location>
        <begin position="293"/>
        <end position="413"/>
    </location>
</feature>
<evidence type="ECO:0000259" key="7">
    <source>
        <dbReference type="Pfam" id="PF02687"/>
    </source>
</evidence>
<keyword evidence="2" id="KW-1003">Cell membrane</keyword>
<reference evidence="9 10" key="1">
    <citation type="submission" date="2012-02" db="EMBL/GenBank/DDBJ databases">
        <title>The Genome Sequence of Bacteroides fragilis CL07T12C05.</title>
        <authorList>
            <consortium name="The Broad Institute Genome Sequencing Platform"/>
            <person name="Earl A."/>
            <person name="Ward D."/>
            <person name="Feldgarden M."/>
            <person name="Gevers D."/>
            <person name="Zitomersky N.L."/>
            <person name="Coyne M.J."/>
            <person name="Comstock L.E."/>
            <person name="Young S.K."/>
            <person name="Zeng Q."/>
            <person name="Gargeya S."/>
            <person name="Fitzgerald M."/>
            <person name="Haas B."/>
            <person name="Abouelleil A."/>
            <person name="Alvarado L."/>
            <person name="Arachchi H.M."/>
            <person name="Berlin A."/>
            <person name="Chapman S.B."/>
            <person name="Gearin G."/>
            <person name="Goldberg J."/>
            <person name="Griggs A."/>
            <person name="Gujja S."/>
            <person name="Hansen M."/>
            <person name="Heiman D."/>
            <person name="Howarth C."/>
            <person name="Larimer J."/>
            <person name="Lui A."/>
            <person name="MacDonald P.J.P."/>
            <person name="McCowen C."/>
            <person name="Montmayeur A."/>
            <person name="Murphy C."/>
            <person name="Neiman D."/>
            <person name="Pearson M."/>
            <person name="Priest M."/>
            <person name="Roberts A."/>
            <person name="Saif S."/>
            <person name="Shea T."/>
            <person name="Sisk P."/>
            <person name="Stolte C."/>
            <person name="Sykes S."/>
            <person name="Wortman J."/>
            <person name="Nusbaum C."/>
            <person name="Birren B."/>
        </authorList>
    </citation>
    <scope>NUCLEOTIDE SEQUENCE [LARGE SCALE GENOMIC DNA]</scope>
    <source>
        <strain evidence="9 10">CL07T12C05</strain>
    </source>
</reference>
<evidence type="ECO:0000256" key="2">
    <source>
        <dbReference type="ARBA" id="ARBA00022475"/>
    </source>
</evidence>
<dbReference type="InterPro" id="IPR003838">
    <property type="entry name" value="ABC3_permease_C"/>
</dbReference>
<evidence type="ECO:0000259" key="8">
    <source>
        <dbReference type="Pfam" id="PF12704"/>
    </source>
</evidence>
<dbReference type="PANTHER" id="PTHR30572">
    <property type="entry name" value="MEMBRANE COMPONENT OF TRANSPORTER-RELATED"/>
    <property type="match status" value="1"/>
</dbReference>
<dbReference type="HOGENOM" id="CLU_051629_0_0_10"/>
<dbReference type="InterPro" id="IPR050250">
    <property type="entry name" value="Macrolide_Exporter_MacB"/>
</dbReference>
<evidence type="ECO:0000256" key="5">
    <source>
        <dbReference type="ARBA" id="ARBA00023136"/>
    </source>
</evidence>
<feature type="transmembrane region" description="Helical" evidence="6">
    <location>
        <begin position="21"/>
        <end position="41"/>
    </location>
</feature>
<dbReference type="PANTHER" id="PTHR30572:SF18">
    <property type="entry name" value="ABC-TYPE MACROLIDE FAMILY EXPORT SYSTEM PERMEASE COMPONENT 2"/>
    <property type="match status" value="1"/>
</dbReference>
<gene>
    <name evidence="9" type="ORF">HMPREF1056_01505</name>
</gene>
<organism evidence="9 10">
    <name type="scientific">Bacteroides fragilis CL07T12C05</name>
    <dbReference type="NCBI Taxonomy" id="997883"/>
    <lineage>
        <taxon>Bacteria</taxon>
        <taxon>Pseudomonadati</taxon>
        <taxon>Bacteroidota</taxon>
        <taxon>Bacteroidia</taxon>
        <taxon>Bacteroidales</taxon>
        <taxon>Bacteroidaceae</taxon>
        <taxon>Bacteroides</taxon>
    </lineage>
</organism>
<dbReference type="AlphaFoldDB" id="A0A0E2B336"/>
<keyword evidence="4 6" id="KW-1133">Transmembrane helix</keyword>
<feature type="transmembrane region" description="Helical" evidence="6">
    <location>
        <begin position="380"/>
        <end position="403"/>
    </location>
</feature>
<dbReference type="InterPro" id="IPR025857">
    <property type="entry name" value="MacB_PCD"/>
</dbReference>
<comment type="subcellular location">
    <subcellularLocation>
        <location evidence="1">Cell membrane</location>
        <topology evidence="1">Multi-pass membrane protein</topology>
    </subcellularLocation>
</comment>
<evidence type="ECO:0000313" key="10">
    <source>
        <dbReference type="Proteomes" id="UP000003879"/>
    </source>
</evidence>
<dbReference type="RefSeq" id="WP_005795283.1">
    <property type="nucleotide sequence ID" value="NZ_JH724215.1"/>
</dbReference>
<comment type="caution">
    <text evidence="9">The sequence shown here is derived from an EMBL/GenBank/DDBJ whole genome shotgun (WGS) entry which is preliminary data.</text>
</comment>